<organism evidence="1">
    <name type="scientific">Anguilla anguilla</name>
    <name type="common">European freshwater eel</name>
    <name type="synonym">Muraena anguilla</name>
    <dbReference type="NCBI Taxonomy" id="7936"/>
    <lineage>
        <taxon>Eukaryota</taxon>
        <taxon>Metazoa</taxon>
        <taxon>Chordata</taxon>
        <taxon>Craniata</taxon>
        <taxon>Vertebrata</taxon>
        <taxon>Euteleostomi</taxon>
        <taxon>Actinopterygii</taxon>
        <taxon>Neopterygii</taxon>
        <taxon>Teleostei</taxon>
        <taxon>Anguilliformes</taxon>
        <taxon>Anguillidae</taxon>
        <taxon>Anguilla</taxon>
    </lineage>
</organism>
<dbReference type="EMBL" id="GBXM01108147">
    <property type="protein sequence ID" value="JAH00430.1"/>
    <property type="molecule type" value="Transcribed_RNA"/>
</dbReference>
<name>A0A0E9P8N7_ANGAN</name>
<protein>
    <submittedName>
        <fullName evidence="1">Uncharacterized protein</fullName>
    </submittedName>
</protein>
<evidence type="ECO:0000313" key="1">
    <source>
        <dbReference type="EMBL" id="JAH00430.1"/>
    </source>
</evidence>
<sequence>MSAYTVFVHRQRPTTSCTNCGVIYSGKSILKFQQILKLVCMG</sequence>
<proteinExistence type="predicted"/>
<dbReference type="AlphaFoldDB" id="A0A0E9P8N7"/>
<reference evidence="1" key="2">
    <citation type="journal article" date="2015" name="Fish Shellfish Immunol.">
        <title>Early steps in the European eel (Anguilla anguilla)-Vibrio vulnificus interaction in the gills: Role of the RtxA13 toxin.</title>
        <authorList>
            <person name="Callol A."/>
            <person name="Pajuelo D."/>
            <person name="Ebbesson L."/>
            <person name="Teles M."/>
            <person name="MacKenzie S."/>
            <person name="Amaro C."/>
        </authorList>
    </citation>
    <scope>NUCLEOTIDE SEQUENCE</scope>
</reference>
<reference evidence="1" key="1">
    <citation type="submission" date="2014-11" db="EMBL/GenBank/DDBJ databases">
        <authorList>
            <person name="Amaro Gonzalez C."/>
        </authorList>
    </citation>
    <scope>NUCLEOTIDE SEQUENCE</scope>
</reference>
<accession>A0A0E9P8N7</accession>